<accession>A0ABZ2M932</accession>
<dbReference type="SUPFAM" id="SSF51110">
    <property type="entry name" value="alpha-D-mannose-specific plant lectins"/>
    <property type="match status" value="1"/>
</dbReference>
<feature type="domain" description="Bulb-type lectin" evidence="1">
    <location>
        <begin position="1"/>
        <end position="80"/>
    </location>
</feature>
<proteinExistence type="predicted"/>
<dbReference type="EMBL" id="CP089984">
    <property type="protein sequence ID" value="WXB19009.1"/>
    <property type="molecule type" value="Genomic_DNA"/>
</dbReference>
<dbReference type="InterPro" id="IPR001480">
    <property type="entry name" value="Bulb-type_lectin_dom"/>
</dbReference>
<dbReference type="Proteomes" id="UP001370348">
    <property type="component" value="Chromosome"/>
</dbReference>
<evidence type="ECO:0000313" key="2">
    <source>
        <dbReference type="EMBL" id="WXB19009.1"/>
    </source>
</evidence>
<protein>
    <recommendedName>
        <fullName evidence="1">Bulb-type lectin domain-containing protein</fullName>
    </recommendedName>
</protein>
<keyword evidence="3" id="KW-1185">Reference proteome</keyword>
<evidence type="ECO:0000259" key="1">
    <source>
        <dbReference type="PROSITE" id="PS50927"/>
    </source>
</evidence>
<evidence type="ECO:0000313" key="3">
    <source>
        <dbReference type="Proteomes" id="UP001370348"/>
    </source>
</evidence>
<dbReference type="RefSeq" id="WP_394828632.1">
    <property type="nucleotide sequence ID" value="NZ_CP089984.1"/>
</dbReference>
<name>A0ABZ2M932_9BACT</name>
<organism evidence="2 3">
    <name type="scientific">Pendulispora albinea</name>
    <dbReference type="NCBI Taxonomy" id="2741071"/>
    <lineage>
        <taxon>Bacteria</taxon>
        <taxon>Pseudomonadati</taxon>
        <taxon>Myxococcota</taxon>
        <taxon>Myxococcia</taxon>
        <taxon>Myxococcales</taxon>
        <taxon>Sorangiineae</taxon>
        <taxon>Pendulisporaceae</taxon>
        <taxon>Pendulispora</taxon>
    </lineage>
</organism>
<dbReference type="Gene3D" id="2.90.10.10">
    <property type="entry name" value="Bulb-type lectin domain"/>
    <property type="match status" value="1"/>
</dbReference>
<sequence length="129" mass="14045">MFAGDVLDFTYSNPPTSDPLHFEFQADGNAVLYEGSGHTRPYWASGTWGPNRQNWHLALQTDGNVVIYDGTTIRDGHPTPGAVTTFGTRSWYSSSTGTSSSIPRTTMATETRCGTPGATRMDATEYVPF</sequence>
<gene>
    <name evidence="2" type="ORF">LZC94_17440</name>
</gene>
<reference evidence="2 3" key="1">
    <citation type="submission" date="2021-12" db="EMBL/GenBank/DDBJ databases">
        <title>Discovery of the Pendulisporaceae a myxobacterial family with distinct sporulation behavior and unique specialized metabolism.</title>
        <authorList>
            <person name="Garcia R."/>
            <person name="Popoff A."/>
            <person name="Bader C.D."/>
            <person name="Loehr J."/>
            <person name="Walesch S."/>
            <person name="Walt C."/>
            <person name="Boldt J."/>
            <person name="Bunk B."/>
            <person name="Haeckl F.J.F.P.J."/>
            <person name="Gunesch A.P."/>
            <person name="Birkelbach J."/>
            <person name="Nuebel U."/>
            <person name="Pietschmann T."/>
            <person name="Bach T."/>
            <person name="Mueller R."/>
        </authorList>
    </citation>
    <scope>NUCLEOTIDE SEQUENCE [LARGE SCALE GENOMIC DNA]</scope>
    <source>
        <strain evidence="2 3">MSr11954</strain>
    </source>
</reference>
<dbReference type="PROSITE" id="PS50927">
    <property type="entry name" value="BULB_LECTIN"/>
    <property type="match status" value="1"/>
</dbReference>
<dbReference type="InterPro" id="IPR036426">
    <property type="entry name" value="Bulb-type_lectin_dom_sf"/>
</dbReference>